<dbReference type="Proteomes" id="UP000735302">
    <property type="component" value="Unassembled WGS sequence"/>
</dbReference>
<evidence type="ECO:0000256" key="16">
    <source>
        <dbReference type="SAM" id="MobiDB-lite"/>
    </source>
</evidence>
<dbReference type="Pfam" id="PF00060">
    <property type="entry name" value="Lig_chan"/>
    <property type="match status" value="1"/>
</dbReference>
<keyword evidence="4" id="KW-0479">Metal-binding</keyword>
<feature type="transmembrane region" description="Helical" evidence="17">
    <location>
        <begin position="837"/>
        <end position="862"/>
    </location>
</feature>
<evidence type="ECO:0000313" key="20">
    <source>
        <dbReference type="EMBL" id="GFO38293.1"/>
    </source>
</evidence>
<dbReference type="SMART" id="SM00079">
    <property type="entry name" value="PBPe"/>
    <property type="match status" value="1"/>
</dbReference>
<accession>A0AAV4D293</accession>
<dbReference type="FunFam" id="3.40.190.10:FF:000009">
    <property type="entry name" value="Putative glutamate receptor ionotropic NMDA 2B"/>
    <property type="match status" value="1"/>
</dbReference>
<dbReference type="Gene3D" id="3.40.50.2300">
    <property type="match status" value="2"/>
</dbReference>
<keyword evidence="13" id="KW-1071">Ligand-gated ion channel</keyword>
<feature type="compositionally biased region" description="Pro residues" evidence="16">
    <location>
        <begin position="11"/>
        <end position="20"/>
    </location>
</feature>
<dbReference type="GO" id="GO:0015276">
    <property type="term" value="F:ligand-gated monoatomic ion channel activity"/>
    <property type="evidence" value="ECO:0007669"/>
    <property type="project" value="InterPro"/>
</dbReference>
<keyword evidence="21" id="KW-1185">Reference proteome</keyword>
<feature type="domain" description="Ionotropic glutamate receptor C-terminal" evidence="18">
    <location>
        <begin position="655"/>
        <end position="1004"/>
    </location>
</feature>
<reference evidence="20 21" key="1">
    <citation type="journal article" date="2021" name="Elife">
        <title>Chloroplast acquisition without the gene transfer in kleptoplastic sea slugs, Plakobranchus ocellatus.</title>
        <authorList>
            <person name="Maeda T."/>
            <person name="Takahashi S."/>
            <person name="Yoshida T."/>
            <person name="Shimamura S."/>
            <person name="Takaki Y."/>
            <person name="Nagai Y."/>
            <person name="Toyoda A."/>
            <person name="Suzuki Y."/>
            <person name="Arimoto A."/>
            <person name="Ishii H."/>
            <person name="Satoh N."/>
            <person name="Nishiyama T."/>
            <person name="Hasebe M."/>
            <person name="Maruyama T."/>
            <person name="Minagawa J."/>
            <person name="Obokata J."/>
            <person name="Shigenobu S."/>
        </authorList>
    </citation>
    <scope>NUCLEOTIDE SEQUENCE [LARGE SCALE GENOMIC DNA]</scope>
</reference>
<feature type="compositionally biased region" description="Polar residues" evidence="16">
    <location>
        <begin position="1200"/>
        <end position="1210"/>
    </location>
</feature>
<feature type="region of interest" description="Disordered" evidence="16">
    <location>
        <begin position="1"/>
        <end position="25"/>
    </location>
</feature>
<keyword evidence="14" id="KW-0407">Ion channel</keyword>
<evidence type="ECO:0000256" key="1">
    <source>
        <dbReference type="ARBA" id="ARBA00004141"/>
    </source>
</evidence>
<dbReference type="SUPFAM" id="SSF53850">
    <property type="entry name" value="Periplasmic binding protein-like II"/>
    <property type="match status" value="1"/>
</dbReference>
<dbReference type="InterPro" id="IPR015683">
    <property type="entry name" value="Ionotropic_Glu_rcpt"/>
</dbReference>
<proteinExistence type="predicted"/>
<evidence type="ECO:0000256" key="4">
    <source>
        <dbReference type="ARBA" id="ARBA00022723"/>
    </source>
</evidence>
<dbReference type="InterPro" id="IPR001828">
    <property type="entry name" value="ANF_lig-bd_rcpt"/>
</dbReference>
<feature type="compositionally biased region" description="Low complexity" evidence="16">
    <location>
        <begin position="480"/>
        <end position="490"/>
    </location>
</feature>
<feature type="compositionally biased region" description="Low complexity" evidence="16">
    <location>
        <begin position="438"/>
        <end position="462"/>
    </location>
</feature>
<dbReference type="PANTHER" id="PTHR18966">
    <property type="entry name" value="IONOTROPIC GLUTAMATE RECEPTOR"/>
    <property type="match status" value="1"/>
</dbReference>
<feature type="compositionally biased region" description="Polar residues" evidence="16">
    <location>
        <begin position="1375"/>
        <end position="1399"/>
    </location>
</feature>
<feature type="compositionally biased region" description="Pro residues" evidence="16">
    <location>
        <begin position="1311"/>
        <end position="1324"/>
    </location>
</feature>
<evidence type="ECO:0000256" key="15">
    <source>
        <dbReference type="ARBA" id="ARBA00034100"/>
    </source>
</evidence>
<feature type="transmembrane region" description="Helical" evidence="17">
    <location>
        <begin position="766"/>
        <end position="787"/>
    </location>
</feature>
<evidence type="ECO:0000313" key="21">
    <source>
        <dbReference type="Proteomes" id="UP000735302"/>
    </source>
</evidence>
<feature type="transmembrane region" description="Helical" evidence="17">
    <location>
        <begin position="1019"/>
        <end position="1044"/>
    </location>
</feature>
<keyword evidence="8" id="KW-0406">Ion transport</keyword>
<evidence type="ECO:0000256" key="12">
    <source>
        <dbReference type="ARBA" id="ARBA00023257"/>
    </source>
</evidence>
<evidence type="ECO:0000256" key="13">
    <source>
        <dbReference type="ARBA" id="ARBA00023286"/>
    </source>
</evidence>
<feature type="compositionally biased region" description="Basic and acidic residues" evidence="16">
    <location>
        <begin position="1162"/>
        <end position="1178"/>
    </location>
</feature>
<feature type="compositionally biased region" description="Low complexity" evidence="16">
    <location>
        <begin position="507"/>
        <end position="520"/>
    </location>
</feature>
<keyword evidence="10 20" id="KW-0675">Receptor</keyword>
<comment type="caution">
    <text evidence="20">The sequence shown here is derived from an EMBL/GenBank/DDBJ whole genome shotgun (WGS) entry which is preliminary data.</text>
</comment>
<evidence type="ECO:0000256" key="9">
    <source>
        <dbReference type="ARBA" id="ARBA00023136"/>
    </source>
</evidence>
<gene>
    <name evidence="20" type="ORF">PoB_006479800</name>
</gene>
<keyword evidence="12" id="KW-0628">Postsynaptic cell membrane</keyword>
<keyword evidence="5" id="KW-0862">Zinc</keyword>
<dbReference type="InterPro" id="IPR001320">
    <property type="entry name" value="Iontro_rcpt_C"/>
</dbReference>
<feature type="compositionally biased region" description="Polar residues" evidence="16">
    <location>
        <begin position="467"/>
        <end position="479"/>
    </location>
</feature>
<name>A0AAV4D293_9GAST</name>
<evidence type="ECO:0000256" key="2">
    <source>
        <dbReference type="ARBA" id="ARBA00022448"/>
    </source>
</evidence>
<keyword evidence="3 17" id="KW-0812">Transmembrane</keyword>
<comment type="subcellular location">
    <subcellularLocation>
        <location evidence="1">Membrane</location>
        <topology evidence="1">Multi-pass membrane protein</topology>
    </subcellularLocation>
    <subcellularLocation>
        <location evidence="15">Postsynaptic cell membrane</location>
    </subcellularLocation>
</comment>
<evidence type="ECO:0000256" key="3">
    <source>
        <dbReference type="ARBA" id="ARBA00022692"/>
    </source>
</evidence>
<feature type="compositionally biased region" description="Polar residues" evidence="16">
    <location>
        <begin position="1299"/>
        <end position="1308"/>
    </location>
</feature>
<keyword evidence="7" id="KW-0770">Synapse</keyword>
<evidence type="ECO:0000256" key="14">
    <source>
        <dbReference type="ARBA" id="ARBA00023303"/>
    </source>
</evidence>
<protein>
    <submittedName>
        <fullName evidence="20">Glutamate receptor ionotropic, nmda 2b-like</fullName>
    </submittedName>
</protein>
<evidence type="ECO:0000259" key="18">
    <source>
        <dbReference type="SMART" id="SM00079"/>
    </source>
</evidence>
<evidence type="ECO:0000259" key="19">
    <source>
        <dbReference type="SMART" id="SM00918"/>
    </source>
</evidence>
<feature type="region of interest" description="Disordered" evidence="16">
    <location>
        <begin position="424"/>
        <end position="560"/>
    </location>
</feature>
<dbReference type="GO" id="GO:0046872">
    <property type="term" value="F:metal ion binding"/>
    <property type="evidence" value="ECO:0007669"/>
    <property type="project" value="UniProtKB-KW"/>
</dbReference>
<evidence type="ECO:0000256" key="8">
    <source>
        <dbReference type="ARBA" id="ARBA00023065"/>
    </source>
</evidence>
<feature type="compositionally biased region" description="Basic and acidic residues" evidence="16">
    <location>
        <begin position="1236"/>
        <end position="1253"/>
    </location>
</feature>
<feature type="domain" description="Ionotropic glutamate receptor L-glutamate and glycine-binding" evidence="19">
    <location>
        <begin position="673"/>
        <end position="744"/>
    </location>
</feature>
<feature type="compositionally biased region" description="Polar residues" evidence="16">
    <location>
        <begin position="521"/>
        <end position="535"/>
    </location>
</feature>
<keyword evidence="6 17" id="KW-1133">Transmembrane helix</keyword>
<evidence type="ECO:0000256" key="5">
    <source>
        <dbReference type="ARBA" id="ARBA00022833"/>
    </source>
</evidence>
<dbReference type="SUPFAM" id="SSF53822">
    <property type="entry name" value="Periplasmic binding protein-like I"/>
    <property type="match status" value="1"/>
</dbReference>
<feature type="transmembrane region" description="Helical" evidence="17">
    <location>
        <begin position="808"/>
        <end position="825"/>
    </location>
</feature>
<dbReference type="SMART" id="SM00918">
    <property type="entry name" value="Lig_chan-Glu_bd"/>
    <property type="match status" value="1"/>
</dbReference>
<keyword evidence="11" id="KW-0325">Glycoprotein</keyword>
<evidence type="ECO:0000256" key="7">
    <source>
        <dbReference type="ARBA" id="ARBA00023018"/>
    </source>
</evidence>
<organism evidence="20 21">
    <name type="scientific">Plakobranchus ocellatus</name>
    <dbReference type="NCBI Taxonomy" id="259542"/>
    <lineage>
        <taxon>Eukaryota</taxon>
        <taxon>Metazoa</taxon>
        <taxon>Spiralia</taxon>
        <taxon>Lophotrochozoa</taxon>
        <taxon>Mollusca</taxon>
        <taxon>Gastropoda</taxon>
        <taxon>Heterobranchia</taxon>
        <taxon>Euthyneura</taxon>
        <taxon>Panpulmonata</taxon>
        <taxon>Sacoglossa</taxon>
        <taxon>Placobranchoidea</taxon>
        <taxon>Plakobranchidae</taxon>
        <taxon>Plakobranchus</taxon>
    </lineage>
</organism>
<dbReference type="GO" id="GO:0045211">
    <property type="term" value="C:postsynaptic membrane"/>
    <property type="evidence" value="ECO:0007669"/>
    <property type="project" value="UniProtKB-SubCell"/>
</dbReference>
<dbReference type="InterPro" id="IPR028082">
    <property type="entry name" value="Peripla_BP_I"/>
</dbReference>
<dbReference type="InterPro" id="IPR019594">
    <property type="entry name" value="Glu/Gly-bd"/>
</dbReference>
<evidence type="ECO:0000256" key="10">
    <source>
        <dbReference type="ARBA" id="ARBA00023170"/>
    </source>
</evidence>
<evidence type="ECO:0000256" key="6">
    <source>
        <dbReference type="ARBA" id="ARBA00022989"/>
    </source>
</evidence>
<evidence type="ECO:0000256" key="17">
    <source>
        <dbReference type="SAM" id="Phobius"/>
    </source>
</evidence>
<feature type="region of interest" description="Disordered" evidence="16">
    <location>
        <begin position="1131"/>
        <end position="1417"/>
    </location>
</feature>
<dbReference type="Gene3D" id="3.40.190.10">
    <property type="entry name" value="Periplasmic binding protein-like II"/>
    <property type="match status" value="2"/>
</dbReference>
<keyword evidence="9 17" id="KW-0472">Membrane</keyword>
<dbReference type="EMBL" id="BLXT01007309">
    <property type="protein sequence ID" value="GFO38293.1"/>
    <property type="molecule type" value="Genomic_DNA"/>
</dbReference>
<evidence type="ECO:0000256" key="11">
    <source>
        <dbReference type="ARBA" id="ARBA00023180"/>
    </source>
</evidence>
<sequence length="1444" mass="160952">MAMTGSLPVPTMAPPLPQVAPPNSSLIDLNDRHNMSTSSLTEALLLLTGMYINLVQPEPGPVKVGLHAFFPNTRGDFIKAVTNPFSNDMEASRTLRNYRNIPGAFEIATSVSNDEYTPKVLLDALCKQVFPQNSITLFYMNNHVGLQQYLPAAVKYLPSLMESLGLPIIAYDTQFSYNTRPALSLQLAPTMGQMMDAFFAFLQRFNWSDFSFLCTLSFGCQEEITVIRQKVEESHRTPNVSVYGVNTYAFELMSFSLRILSRTGHFRGEIKDIMTVAERLGLVGREYVWIYTSSSITLSSRVSKTYPLGSFIIGFDSKRDHMADVVKTGLSIWLQALDSLAASPEIADIDFETGFSCDRYRPGQGDGSAAGAAANSQTSRPSLRWKYGELLYQHMLKVKLPGNFEFDHQGILTSNKFWIKNVQPKKAWSPRTSEKRPSSGLSRFGGSSRGRSQSRGSPFGGRARNPSPFSSNRAQSGIGSSRNRSPSSRRPTSRDRTSSMGYNTRNRSPPVSRGSSKSSSNFDQGSEAVRNSQPNEPLKRQSRAVNRGASLRRRPQMTAADWSLQAGSRLRARRSMRRRMRRALDIRVAETVCDVFFKTSILVEKMMIATWDGQSLSVTGITWPGGSSKPPKGKPEKYTLKVVTWQEDPQVTFTALRETTDPKESPCDANSLPCKIYERDKENVRLSNVTKNACCTGLCIDLLKKLGEMLHFNVELSEVDEGSYGSPLNENRTEWDGMLGKLVHGQADMAMGALSITPQRAEPYDYSSWSLILVFSVHATGASIFIFEWLSPYGLDQGKTPLSVHKFSLFRSFWLIWAMLFGASVSTDQPRGCASRFLANIWALFAVVFCASYTANLAAFMITKDDYYDLSGVQDWRLKNPNHRKPPFRFATIEKSATDLNIAENYQDIYTYMKQNPQTDVKSAIRNLKGQKIQAFIYDSTTLEYEVGKDDGCRLKTVGKRIAETGYGVAFPKKSQWTKQVNKALLLLQEDGEIERLQKFWLAGACHKKKETGVSSHTLGILNFTSAFILLGVGVVVGIVLLLVEHCYFRFGRKSLKKWDKCGCCSLVSLSMGQSLTFEQSVMEAIDFHRQHKCKDPLCETQLWKVKHELDLALLKIGQLRKQLAHTSALEASNEDMSMPEKMEQDSPPYQNGSTRRRRRQRAGDDVTGRTPDDESGTREPLLALEMGSGEPDSDEDPEFNTTRKYTTPTPEDVLYAPMPTRSQKASGVYSGRPKAPRESLDNLQRRPSDRAKPSANTPVPGGAANITGNDQVRHRNTDDHLPPYPSPPAFEEALALDNYQSSRSPVESSLPPPNLTPPPPLRSPPSLGDPPNQGSMDRRMPPVDSSRGTASFPPPPPIQASSDDRHEVLPYSLVRTQPGGSSNTSANTNPKSSSNQPDKSIELPLTNTNSTEDDNDLRLRRQRNDNGNMYINVDKIIGKETYF</sequence>
<keyword evidence="2" id="KW-0813">Transport</keyword>
<dbReference type="Pfam" id="PF01094">
    <property type="entry name" value="ANF_receptor"/>
    <property type="match status" value="1"/>
</dbReference>
<feature type="compositionally biased region" description="Basic and acidic residues" evidence="16">
    <location>
        <begin position="1272"/>
        <end position="1282"/>
    </location>
</feature>